<accession>A0A0F9JCS2</accession>
<organism evidence="1">
    <name type="scientific">marine sediment metagenome</name>
    <dbReference type="NCBI Taxonomy" id="412755"/>
    <lineage>
        <taxon>unclassified sequences</taxon>
        <taxon>metagenomes</taxon>
        <taxon>ecological metagenomes</taxon>
    </lineage>
</organism>
<evidence type="ECO:0000313" key="1">
    <source>
        <dbReference type="EMBL" id="KKM60116.1"/>
    </source>
</evidence>
<dbReference type="EMBL" id="LAZR01011737">
    <property type="protein sequence ID" value="KKM60116.1"/>
    <property type="molecule type" value="Genomic_DNA"/>
</dbReference>
<dbReference type="AlphaFoldDB" id="A0A0F9JCS2"/>
<name>A0A0F9JCS2_9ZZZZ</name>
<comment type="caution">
    <text evidence="1">The sequence shown here is derived from an EMBL/GenBank/DDBJ whole genome shotgun (WGS) entry which is preliminary data.</text>
</comment>
<sequence>MQCFWKCPPNGPPAQWLLGFAAPLEAMRCAGVTARHRSAALWTGHSRISVGDRSLFVHTLNAITLKLSGVVFSRPLERLVRCLS</sequence>
<reference evidence="1" key="1">
    <citation type="journal article" date="2015" name="Nature">
        <title>Complex archaea that bridge the gap between prokaryotes and eukaryotes.</title>
        <authorList>
            <person name="Spang A."/>
            <person name="Saw J.H."/>
            <person name="Jorgensen S.L."/>
            <person name="Zaremba-Niedzwiedzka K."/>
            <person name="Martijn J."/>
            <person name="Lind A.E."/>
            <person name="van Eijk R."/>
            <person name="Schleper C."/>
            <person name="Guy L."/>
            <person name="Ettema T.J."/>
        </authorList>
    </citation>
    <scope>NUCLEOTIDE SEQUENCE</scope>
</reference>
<gene>
    <name evidence="1" type="ORF">LCGC14_1545100</name>
</gene>
<proteinExistence type="predicted"/>
<protein>
    <submittedName>
        <fullName evidence="1">Uncharacterized protein</fullName>
    </submittedName>
</protein>